<proteinExistence type="inferred from homology"/>
<name>A0A969PR79_9BACI</name>
<keyword evidence="6" id="KW-1185">Reference proteome</keyword>
<dbReference type="InterPro" id="IPR051052">
    <property type="entry name" value="Diverse_substrate_MTase"/>
</dbReference>
<evidence type="ECO:0000256" key="2">
    <source>
        <dbReference type="ARBA" id="ARBA00022603"/>
    </source>
</evidence>
<dbReference type="PANTHER" id="PTHR44942">
    <property type="entry name" value="METHYLTRANSF_11 DOMAIN-CONTAINING PROTEIN"/>
    <property type="match status" value="1"/>
</dbReference>
<comment type="similarity">
    <text evidence="1">Belongs to the methyltransferase superfamily.</text>
</comment>
<dbReference type="InterPro" id="IPR029063">
    <property type="entry name" value="SAM-dependent_MTases_sf"/>
</dbReference>
<organism evidence="5 6">
    <name type="scientific">Alkalicoccus luteus</name>
    <dbReference type="NCBI Taxonomy" id="1237094"/>
    <lineage>
        <taxon>Bacteria</taxon>
        <taxon>Bacillati</taxon>
        <taxon>Bacillota</taxon>
        <taxon>Bacilli</taxon>
        <taxon>Bacillales</taxon>
        <taxon>Bacillaceae</taxon>
        <taxon>Alkalicoccus</taxon>
    </lineage>
</organism>
<dbReference type="GO" id="GO:0008757">
    <property type="term" value="F:S-adenosylmethionine-dependent methyltransferase activity"/>
    <property type="evidence" value="ECO:0007669"/>
    <property type="project" value="InterPro"/>
</dbReference>
<comment type="caution">
    <text evidence="5">The sequence shown here is derived from an EMBL/GenBank/DDBJ whole genome shotgun (WGS) entry which is preliminary data.</text>
</comment>
<keyword evidence="2 5" id="KW-0489">Methyltransferase</keyword>
<reference evidence="5 6" key="1">
    <citation type="submission" date="2020-03" db="EMBL/GenBank/DDBJ databases">
        <title>Assessment of the enzymatic potential of alkaline-tolerant lipase obtained from Bacillus luteus H11 (technogenic soil) for the bioremediation of saline soils contaminated with petroleum substances.</title>
        <authorList>
            <person name="Kalwasinska A."/>
        </authorList>
    </citation>
    <scope>NUCLEOTIDE SEQUENCE [LARGE SCALE GENOMIC DNA]</scope>
    <source>
        <strain evidence="5 6">H11</strain>
    </source>
</reference>
<dbReference type="PANTHER" id="PTHR44942:SF4">
    <property type="entry name" value="METHYLTRANSFERASE TYPE 11 DOMAIN-CONTAINING PROTEIN"/>
    <property type="match status" value="1"/>
</dbReference>
<dbReference type="CDD" id="cd02440">
    <property type="entry name" value="AdoMet_MTases"/>
    <property type="match status" value="1"/>
</dbReference>
<evidence type="ECO:0000256" key="3">
    <source>
        <dbReference type="ARBA" id="ARBA00022679"/>
    </source>
</evidence>
<dbReference type="Proteomes" id="UP000752012">
    <property type="component" value="Unassembled WGS sequence"/>
</dbReference>
<protein>
    <submittedName>
        <fullName evidence="5">Methyltransferase domain-containing protein</fullName>
    </submittedName>
</protein>
<dbReference type="SUPFAM" id="SSF53335">
    <property type="entry name" value="S-adenosyl-L-methionine-dependent methyltransferases"/>
    <property type="match status" value="1"/>
</dbReference>
<evidence type="ECO:0000313" key="5">
    <source>
        <dbReference type="EMBL" id="NJP37529.1"/>
    </source>
</evidence>
<sequence length="265" mass="29522">MYMHFGKEASAYSKYRNDLPGDLFASLKQRGVTFQNAVTVDIGAGTGVLSRALAREGAVVTGVEPSAELLNEAEKMQRQAGTSLFYASGSAEELPAADDYADIITVMRAWHWFDRDKALQEISRVLRPDGHLLVMDAGFQTGTDIVEKTITFLKERLPEASVSPAGAKAESTQRILGFPVEWFEEWQSHHLALKELYSLDYTVSFTNTEWCGRISSISWLVSQEEEVRTNVMEELAEMLVSEYPGAVHNIPHTCSVAMLRKPITK</sequence>
<dbReference type="EMBL" id="JAATHJ010000009">
    <property type="protein sequence ID" value="NJP37529.1"/>
    <property type="molecule type" value="Genomic_DNA"/>
</dbReference>
<accession>A0A969PR79</accession>
<gene>
    <name evidence="5" type="ORF">HCN83_08005</name>
</gene>
<evidence type="ECO:0000256" key="1">
    <source>
        <dbReference type="ARBA" id="ARBA00008361"/>
    </source>
</evidence>
<dbReference type="AlphaFoldDB" id="A0A969PR79"/>
<dbReference type="InterPro" id="IPR013216">
    <property type="entry name" value="Methyltransf_11"/>
</dbReference>
<dbReference type="Gene3D" id="3.40.50.150">
    <property type="entry name" value="Vaccinia Virus protein VP39"/>
    <property type="match status" value="1"/>
</dbReference>
<evidence type="ECO:0000313" key="6">
    <source>
        <dbReference type="Proteomes" id="UP000752012"/>
    </source>
</evidence>
<dbReference type="GO" id="GO:0032259">
    <property type="term" value="P:methylation"/>
    <property type="evidence" value="ECO:0007669"/>
    <property type="project" value="UniProtKB-KW"/>
</dbReference>
<feature type="domain" description="Methyltransferase type 11" evidence="4">
    <location>
        <begin position="40"/>
        <end position="134"/>
    </location>
</feature>
<evidence type="ECO:0000259" key="4">
    <source>
        <dbReference type="Pfam" id="PF08241"/>
    </source>
</evidence>
<dbReference type="RefSeq" id="WP_168006154.1">
    <property type="nucleotide sequence ID" value="NZ_JAATHJ010000009.1"/>
</dbReference>
<keyword evidence="3" id="KW-0808">Transferase</keyword>
<dbReference type="Pfam" id="PF08241">
    <property type="entry name" value="Methyltransf_11"/>
    <property type="match status" value="1"/>
</dbReference>